<dbReference type="InterPro" id="IPR002073">
    <property type="entry name" value="PDEase_catalytic_dom"/>
</dbReference>
<evidence type="ECO:0000256" key="4">
    <source>
        <dbReference type="SAM" id="MobiDB-lite"/>
    </source>
</evidence>
<gene>
    <name evidence="6" type="ORF">LDAN0321_LOCUS20588</name>
</gene>
<accession>A0A7S2LRE4</accession>
<dbReference type="EC" id="3.1.4.-" evidence="3"/>
<dbReference type="GO" id="GO:0007165">
    <property type="term" value="P:signal transduction"/>
    <property type="evidence" value="ECO:0007669"/>
    <property type="project" value="InterPro"/>
</dbReference>
<comment type="cofactor">
    <cofactor evidence="3">
        <name>a divalent metal cation</name>
        <dbReference type="ChEBI" id="CHEBI:60240"/>
    </cofactor>
    <text evidence="3">Binds 2 divalent metal cations per subunit. Site 1 may preferentially bind zinc ions, while site 2 has a preference for magnesium and/or manganese ions.</text>
</comment>
<sequence length="497" mass="56496">MSLADALCAQSWATLGQNECYLTHNIGASSCKEVMSERIASLLEAYLEAACRKRANDRSGKNHHHHATTSPHTSSNHGEKSLLSIQVKNQLRQYVKRIASMYRSVHYHSFEHASHVSLAANKLMLCIHEGHRDSVTDRQTSCRQNPDDSSRNSNKPNGLLPLSTDPMLHFAMVFSGLIHDVDHYGVPNAVLVKEEHPLALKYENISVAERNSIDIAFEVLKEPAFDALRKAMFPKDCKRCSSSSSNSAYKEFYDVVNELVLCTDIASRERQDCCRRRFLESFEQSAGARTSCSSNATADTVDLLQDIMTENENQKMKNRCFPLRAMRLNQNKCMQRWRKQNRHCPPKEDASCRSRRMSVMEQMIQTADVAHCMQSWDVFLKWNARLFNELMFTFYAGRSFDPRTNWFEGQIGFFNGYIIPLAERLEQCGVFGDNSGMFLELARENKFRWELEGPAFCDKLTAEAERNFDVASNRPESANVTPKYAPATCCGSGDTAR</sequence>
<proteinExistence type="inferred from homology"/>
<evidence type="ECO:0000256" key="1">
    <source>
        <dbReference type="ARBA" id="ARBA00022723"/>
    </source>
</evidence>
<keyword evidence="1 3" id="KW-0479">Metal-binding</keyword>
<evidence type="ECO:0000256" key="2">
    <source>
        <dbReference type="ARBA" id="ARBA00022801"/>
    </source>
</evidence>
<dbReference type="PANTHER" id="PTHR11347">
    <property type="entry name" value="CYCLIC NUCLEOTIDE PHOSPHODIESTERASE"/>
    <property type="match status" value="1"/>
</dbReference>
<dbReference type="EMBL" id="HBGY01032872">
    <property type="protein sequence ID" value="CAD9612831.1"/>
    <property type="molecule type" value="Transcribed_RNA"/>
</dbReference>
<keyword evidence="2 3" id="KW-0378">Hydrolase</keyword>
<dbReference type="GO" id="GO:0046872">
    <property type="term" value="F:metal ion binding"/>
    <property type="evidence" value="ECO:0007669"/>
    <property type="project" value="UniProtKB-KW"/>
</dbReference>
<feature type="domain" description="PDEase" evidence="5">
    <location>
        <begin position="107"/>
        <end position="427"/>
    </location>
</feature>
<feature type="region of interest" description="Disordered" evidence="4">
    <location>
        <begin position="135"/>
        <end position="159"/>
    </location>
</feature>
<reference evidence="6" key="1">
    <citation type="submission" date="2021-01" db="EMBL/GenBank/DDBJ databases">
        <authorList>
            <person name="Corre E."/>
            <person name="Pelletier E."/>
            <person name="Niang G."/>
            <person name="Scheremetjew M."/>
            <person name="Finn R."/>
            <person name="Kale V."/>
            <person name="Holt S."/>
            <person name="Cochrane G."/>
            <person name="Meng A."/>
            <person name="Brown T."/>
            <person name="Cohen L."/>
        </authorList>
    </citation>
    <scope>NUCLEOTIDE SEQUENCE</scope>
    <source>
        <strain evidence="6">B650</strain>
    </source>
</reference>
<dbReference type="InterPro" id="IPR023174">
    <property type="entry name" value="PDEase_CS"/>
</dbReference>
<name>A0A7S2LRE4_9STRA</name>
<organism evidence="6">
    <name type="scientific">Leptocylindrus danicus</name>
    <dbReference type="NCBI Taxonomy" id="163516"/>
    <lineage>
        <taxon>Eukaryota</taxon>
        <taxon>Sar</taxon>
        <taxon>Stramenopiles</taxon>
        <taxon>Ochrophyta</taxon>
        <taxon>Bacillariophyta</taxon>
        <taxon>Coscinodiscophyceae</taxon>
        <taxon>Chaetocerotophycidae</taxon>
        <taxon>Leptocylindrales</taxon>
        <taxon>Leptocylindraceae</taxon>
        <taxon>Leptocylindrus</taxon>
    </lineage>
</organism>
<protein>
    <recommendedName>
        <fullName evidence="3">Phosphodiesterase</fullName>
        <ecNumber evidence="3">3.1.4.-</ecNumber>
    </recommendedName>
</protein>
<dbReference type="Gene3D" id="1.10.1300.10">
    <property type="entry name" value="3'5'-cyclic nucleotide phosphodiesterase, catalytic domain"/>
    <property type="match status" value="1"/>
</dbReference>
<feature type="region of interest" description="Disordered" evidence="4">
    <location>
        <begin position="56"/>
        <end position="79"/>
    </location>
</feature>
<comment type="similarity">
    <text evidence="3">Belongs to the cyclic nucleotide phosphodiesterase family.</text>
</comment>
<evidence type="ECO:0000256" key="3">
    <source>
        <dbReference type="RuleBase" id="RU363067"/>
    </source>
</evidence>
<dbReference type="SUPFAM" id="SSF109604">
    <property type="entry name" value="HD-domain/PDEase-like"/>
    <property type="match status" value="1"/>
</dbReference>
<dbReference type="AlphaFoldDB" id="A0A7S2LRE4"/>
<dbReference type="PROSITE" id="PS00126">
    <property type="entry name" value="PDEASE_I_1"/>
    <property type="match status" value="1"/>
</dbReference>
<evidence type="ECO:0000313" key="6">
    <source>
        <dbReference type="EMBL" id="CAD9612831.1"/>
    </source>
</evidence>
<dbReference type="InterPro" id="IPR036971">
    <property type="entry name" value="PDEase_catalytic_dom_sf"/>
</dbReference>
<dbReference type="GO" id="GO:0004114">
    <property type="term" value="F:3',5'-cyclic-nucleotide phosphodiesterase activity"/>
    <property type="evidence" value="ECO:0007669"/>
    <property type="project" value="InterPro"/>
</dbReference>
<dbReference type="Pfam" id="PF00233">
    <property type="entry name" value="PDEase_I"/>
    <property type="match status" value="1"/>
</dbReference>
<evidence type="ECO:0000259" key="5">
    <source>
        <dbReference type="Pfam" id="PF00233"/>
    </source>
</evidence>